<comment type="similarity">
    <text evidence="3">Belongs to the complex I subunit 3 family.</text>
</comment>
<dbReference type="Gene3D" id="3.40.50.12280">
    <property type="match status" value="1"/>
</dbReference>
<organism evidence="28">
    <name type="scientific">Prunus dulcis</name>
    <name type="common">Almond</name>
    <name type="synonym">Amygdalus dulcis</name>
    <dbReference type="NCBI Taxonomy" id="3755"/>
    <lineage>
        <taxon>Eukaryota</taxon>
        <taxon>Viridiplantae</taxon>
        <taxon>Streptophyta</taxon>
        <taxon>Embryophyta</taxon>
        <taxon>Tracheophyta</taxon>
        <taxon>Spermatophyta</taxon>
        <taxon>Magnoliopsida</taxon>
        <taxon>eudicotyledons</taxon>
        <taxon>Gunneridae</taxon>
        <taxon>Pentapetalae</taxon>
        <taxon>rosids</taxon>
        <taxon>fabids</taxon>
        <taxon>Rosales</taxon>
        <taxon>Rosaceae</taxon>
        <taxon>Amygdaloideae</taxon>
        <taxon>Amygdaleae</taxon>
        <taxon>Prunus</taxon>
    </lineage>
</organism>
<keyword evidence="12" id="KW-0479">Metal-binding</keyword>
<keyword evidence="7" id="KW-0813">Transport</keyword>
<evidence type="ECO:0000256" key="5">
    <source>
        <dbReference type="ARBA" id="ARBA00011199"/>
    </source>
</evidence>
<dbReference type="Pfam" id="PF01058">
    <property type="entry name" value="Oxidored_q6"/>
    <property type="match status" value="1"/>
</dbReference>
<dbReference type="NCBIfam" id="TIGR01957">
    <property type="entry name" value="nuoB_fam"/>
    <property type="match status" value="1"/>
</dbReference>
<dbReference type="Gene3D" id="1.20.58.1610">
    <property type="entry name" value="NADH:ubiquinone/plastoquinone oxidoreductase, chain 3"/>
    <property type="match status" value="1"/>
</dbReference>
<evidence type="ECO:0000256" key="18">
    <source>
        <dbReference type="ARBA" id="ARBA00023014"/>
    </source>
</evidence>
<evidence type="ECO:0000256" key="11">
    <source>
        <dbReference type="ARBA" id="ARBA00022719"/>
    </source>
</evidence>
<dbReference type="GO" id="GO:0048038">
    <property type="term" value="F:quinone binding"/>
    <property type="evidence" value="ECO:0007669"/>
    <property type="project" value="UniProtKB-KW"/>
</dbReference>
<dbReference type="Pfam" id="PF00507">
    <property type="entry name" value="Oxidored_q4"/>
    <property type="match status" value="1"/>
</dbReference>
<sequence length="353" mass="39954">MDDFTINSNRLIRSTSMFLLYEYDFFWAFLIVSSVIPILAFLISGVLAPISKGPEKLSSYESGIEPIGDAWLQFRIRYYMFALVFVVFDVETVFLYPWAMSFDVLGVSVFIEALIFVLILISSNNKKKITKIETVMNSIIEFPLLDRTTQNSVISTTSSDLSNWSRLSSLWPLLYGTSCCFIEFASLIGSRFDFDRYGLVPRSSPRQADLILTAGTVTMKMAPSLVRLYEQMPEPKYVIAMGACTITGGCSVPILILIPVDVYLPGCPPKPEAVIDAITKLRKKISREIYEDRIRSQQENRCFTTSHKFRVGCSTHTGNYDQELLYQPPSTSEIPPEIFFKYKSSVASHELVN</sequence>
<keyword evidence="19" id="KW-0520">NAD</keyword>
<keyword evidence="16 26" id="KW-1133">Transmembrane helix</keyword>
<comment type="catalytic activity">
    <reaction evidence="25">
        <text>a ubiquinone + NADH + 5 H(+)(in) = a ubiquinol + NAD(+) + 4 H(+)(out)</text>
        <dbReference type="Rhea" id="RHEA:29091"/>
        <dbReference type="Rhea" id="RHEA-COMP:9565"/>
        <dbReference type="Rhea" id="RHEA-COMP:9566"/>
        <dbReference type="ChEBI" id="CHEBI:15378"/>
        <dbReference type="ChEBI" id="CHEBI:16389"/>
        <dbReference type="ChEBI" id="CHEBI:17976"/>
        <dbReference type="ChEBI" id="CHEBI:57540"/>
        <dbReference type="ChEBI" id="CHEBI:57945"/>
        <dbReference type="EC" id="7.1.1.2"/>
    </reaction>
</comment>
<evidence type="ECO:0000256" key="16">
    <source>
        <dbReference type="ARBA" id="ARBA00022989"/>
    </source>
</evidence>
<evidence type="ECO:0000256" key="21">
    <source>
        <dbReference type="ARBA" id="ARBA00023136"/>
    </source>
</evidence>
<evidence type="ECO:0000256" key="20">
    <source>
        <dbReference type="ARBA" id="ARBA00023078"/>
    </source>
</evidence>
<proteinExistence type="inferred from homology"/>
<keyword evidence="9" id="KW-0934">Plastid</keyword>
<dbReference type="InterPro" id="IPR006138">
    <property type="entry name" value="NADH_UQ_OxRdtase_20Kd_su"/>
</dbReference>
<evidence type="ECO:0000256" key="14">
    <source>
        <dbReference type="ARBA" id="ARBA00022957"/>
    </source>
</evidence>
<dbReference type="SUPFAM" id="SSF56770">
    <property type="entry name" value="HydA/Nqo6-like"/>
    <property type="match status" value="1"/>
</dbReference>
<evidence type="ECO:0000256" key="23">
    <source>
        <dbReference type="ARBA" id="ARBA00047726"/>
    </source>
</evidence>
<dbReference type="InterPro" id="IPR000440">
    <property type="entry name" value="NADH_UbQ/plastoQ_OxRdtase_su3"/>
</dbReference>
<feature type="non-terminal residue" evidence="28">
    <location>
        <position position="353"/>
    </location>
</feature>
<dbReference type="GO" id="GO:0051539">
    <property type="term" value="F:4 iron, 4 sulfur cluster binding"/>
    <property type="evidence" value="ECO:0007669"/>
    <property type="project" value="UniProtKB-KW"/>
</dbReference>
<keyword evidence="11" id="KW-0874">Quinone</keyword>
<dbReference type="InterPro" id="IPR038430">
    <property type="entry name" value="NDAH_ubi_oxred_su3_sf"/>
</dbReference>
<evidence type="ECO:0000256" key="1">
    <source>
        <dbReference type="ARBA" id="ARBA00003257"/>
    </source>
</evidence>
<dbReference type="GO" id="GO:0045271">
    <property type="term" value="C:respiratory chain complex I"/>
    <property type="evidence" value="ECO:0007669"/>
    <property type="project" value="TreeGrafter"/>
</dbReference>
<dbReference type="GO" id="GO:0009060">
    <property type="term" value="P:aerobic respiration"/>
    <property type="evidence" value="ECO:0007669"/>
    <property type="project" value="TreeGrafter"/>
</dbReference>
<comment type="similarity">
    <text evidence="4">Belongs to the complex I 20 kDa subunit family.</text>
</comment>
<dbReference type="InterPro" id="IPR006137">
    <property type="entry name" value="NADH_UbQ_OxRdtase-like_20kDa"/>
</dbReference>
<evidence type="ECO:0000313" key="28">
    <source>
        <dbReference type="EMBL" id="BBN68609.1"/>
    </source>
</evidence>
<gene>
    <name evidence="28" type="ORF">Prudu_498S000400</name>
</gene>
<evidence type="ECO:0000256" key="3">
    <source>
        <dbReference type="ARBA" id="ARBA00008472"/>
    </source>
</evidence>
<comment type="subunit">
    <text evidence="5">NDH is composed of at least 16 different subunits, 5 of which are encoded in the nucleus.</text>
</comment>
<dbReference type="GO" id="GO:0009535">
    <property type="term" value="C:chloroplast thylakoid membrane"/>
    <property type="evidence" value="ECO:0007669"/>
    <property type="project" value="UniProtKB-SubCell"/>
</dbReference>
<evidence type="ECO:0000256" key="2">
    <source>
        <dbReference type="ARBA" id="ARBA00004185"/>
    </source>
</evidence>
<dbReference type="NCBIfam" id="NF005012">
    <property type="entry name" value="PRK06411.1"/>
    <property type="match status" value="1"/>
</dbReference>
<accession>A0A5H2XP40</accession>
<feature type="domain" description="NADH:ubiquinone oxidoreductase-like 20kDa subunit" evidence="27">
    <location>
        <begin position="179"/>
        <end position="281"/>
    </location>
</feature>
<dbReference type="FunFam" id="3.40.50.12280:FF:000003">
    <property type="entry name" value="NAD(P)H-quinone oxidoreductase subunit K, chloroplastic"/>
    <property type="match status" value="1"/>
</dbReference>
<dbReference type="EMBL" id="AP020835">
    <property type="protein sequence ID" value="BBN68609.1"/>
    <property type="molecule type" value="Genomic_DNA"/>
</dbReference>
<dbReference type="PANTHER" id="PTHR11995">
    <property type="entry name" value="NADH DEHYDROGENASE"/>
    <property type="match status" value="1"/>
</dbReference>
<protein>
    <recommendedName>
        <fullName evidence="6">NADH-ubiquinone oxidoreductase chain 3</fullName>
    </recommendedName>
    <alternativeName>
        <fullName evidence="22">NADH dehydrogenase subunit 3</fullName>
    </alternativeName>
</protein>
<evidence type="ECO:0000256" key="9">
    <source>
        <dbReference type="ARBA" id="ARBA00022528"/>
    </source>
</evidence>
<dbReference type="PANTHER" id="PTHR11995:SF14">
    <property type="entry name" value="NADH DEHYDROGENASE [UBIQUINONE] IRON-SULFUR PROTEIN 7, MITOCHONDRIAL"/>
    <property type="match status" value="1"/>
</dbReference>
<comment type="catalytic activity">
    <reaction evidence="24">
        <text>a plastoquinone + NADH + (n+1) H(+)(in) = a plastoquinol + NAD(+) + n H(+)(out)</text>
        <dbReference type="Rhea" id="RHEA:42608"/>
        <dbReference type="Rhea" id="RHEA-COMP:9561"/>
        <dbReference type="Rhea" id="RHEA-COMP:9562"/>
        <dbReference type="ChEBI" id="CHEBI:15378"/>
        <dbReference type="ChEBI" id="CHEBI:17757"/>
        <dbReference type="ChEBI" id="CHEBI:57540"/>
        <dbReference type="ChEBI" id="CHEBI:57945"/>
        <dbReference type="ChEBI" id="CHEBI:62192"/>
    </reaction>
</comment>
<evidence type="ECO:0000256" key="12">
    <source>
        <dbReference type="ARBA" id="ARBA00022723"/>
    </source>
</evidence>
<evidence type="ECO:0000256" key="6">
    <source>
        <dbReference type="ARBA" id="ARBA00021007"/>
    </source>
</evidence>
<keyword evidence="8" id="KW-0004">4Fe-4S</keyword>
<feature type="transmembrane region" description="Helical" evidence="26">
    <location>
        <begin position="25"/>
        <end position="48"/>
    </location>
</feature>
<evidence type="ECO:0000256" key="10">
    <source>
        <dbReference type="ARBA" id="ARBA00022692"/>
    </source>
</evidence>
<comment type="function">
    <text evidence="1">Core subunit of the mitochondrial membrane respiratory chain NADH dehydrogenase (Complex I) that is believed to belong to the minimal assembly required for catalysis. Complex I functions in the transfer of electrons from NADH to the respiratory chain. The immediate electron acceptor for the enzyme is believed to be ubiquinone.</text>
</comment>
<evidence type="ECO:0000256" key="13">
    <source>
        <dbReference type="ARBA" id="ARBA00022857"/>
    </source>
</evidence>
<dbReference type="GO" id="GO:0046872">
    <property type="term" value="F:metal ion binding"/>
    <property type="evidence" value="ECO:0007669"/>
    <property type="project" value="UniProtKB-KW"/>
</dbReference>
<evidence type="ECO:0000256" key="19">
    <source>
        <dbReference type="ARBA" id="ARBA00023027"/>
    </source>
</evidence>
<keyword evidence="9" id="KW-0150">Chloroplast</keyword>
<name>A0A5H2XP40_PRUDU</name>
<evidence type="ECO:0000256" key="25">
    <source>
        <dbReference type="ARBA" id="ARBA00049551"/>
    </source>
</evidence>
<dbReference type="GO" id="GO:0015990">
    <property type="term" value="P:electron transport coupled proton transport"/>
    <property type="evidence" value="ECO:0007669"/>
    <property type="project" value="TreeGrafter"/>
</dbReference>
<keyword evidence="13" id="KW-0521">NADP</keyword>
<evidence type="ECO:0000256" key="22">
    <source>
        <dbReference type="ARBA" id="ARBA00031029"/>
    </source>
</evidence>
<evidence type="ECO:0000256" key="8">
    <source>
        <dbReference type="ARBA" id="ARBA00022485"/>
    </source>
</evidence>
<evidence type="ECO:0000256" key="26">
    <source>
        <dbReference type="SAM" id="Phobius"/>
    </source>
</evidence>
<evidence type="ECO:0000256" key="7">
    <source>
        <dbReference type="ARBA" id="ARBA00022448"/>
    </source>
</evidence>
<keyword evidence="21 26" id="KW-0472">Membrane</keyword>
<dbReference type="FunFam" id="1.20.58.1610:FF:000001">
    <property type="entry name" value="NAD(P)H-quinone oxidoreductase subunit 3, chloroplastic"/>
    <property type="match status" value="1"/>
</dbReference>
<keyword evidence="14" id="KW-0618">Plastoquinone</keyword>
<comment type="catalytic activity">
    <reaction evidence="23">
        <text>a plastoquinone + NADPH + (n+1) H(+)(in) = a plastoquinol + NADP(+) + n H(+)(out)</text>
        <dbReference type="Rhea" id="RHEA:42612"/>
        <dbReference type="Rhea" id="RHEA-COMP:9561"/>
        <dbReference type="Rhea" id="RHEA-COMP:9562"/>
        <dbReference type="ChEBI" id="CHEBI:15378"/>
        <dbReference type="ChEBI" id="CHEBI:17757"/>
        <dbReference type="ChEBI" id="CHEBI:57783"/>
        <dbReference type="ChEBI" id="CHEBI:58349"/>
        <dbReference type="ChEBI" id="CHEBI:62192"/>
    </reaction>
</comment>
<evidence type="ECO:0000256" key="24">
    <source>
        <dbReference type="ARBA" id="ARBA00048026"/>
    </source>
</evidence>
<feature type="transmembrane region" description="Helical" evidence="26">
    <location>
        <begin position="237"/>
        <end position="260"/>
    </location>
</feature>
<keyword evidence="20" id="KW-0793">Thylakoid</keyword>
<dbReference type="AlphaFoldDB" id="A0A5H2XP40"/>
<reference evidence="28" key="1">
    <citation type="journal article" date="2019" name="Science">
        <title>Mutation of a bHLH transcription factor allowed almond domestication.</title>
        <authorList>
            <person name="Sanchez-Perez R."/>
            <person name="Pavan S."/>
            <person name="Mazzeo R."/>
            <person name="Moldovan C."/>
            <person name="Aiese Cigliano R."/>
            <person name="Del Cueto J."/>
            <person name="Ricciardi F."/>
            <person name="Lotti C."/>
            <person name="Ricciardi L."/>
            <person name="Dicenta F."/>
            <person name="Lopez-Marques R.L."/>
            <person name="Lindberg Moller B."/>
        </authorList>
    </citation>
    <scope>NUCLEOTIDE SEQUENCE</scope>
</reference>
<keyword evidence="17" id="KW-0408">Iron</keyword>
<evidence type="ECO:0000256" key="15">
    <source>
        <dbReference type="ARBA" id="ARBA00022967"/>
    </source>
</evidence>
<keyword evidence="18" id="KW-0411">Iron-sulfur</keyword>
<keyword evidence="10 26" id="KW-0812">Transmembrane</keyword>
<keyword evidence="15" id="KW-1278">Translocase</keyword>
<dbReference type="GO" id="GO:0008137">
    <property type="term" value="F:NADH dehydrogenase (ubiquinone) activity"/>
    <property type="evidence" value="ECO:0007669"/>
    <property type="project" value="UniProtKB-EC"/>
</dbReference>
<feature type="transmembrane region" description="Helical" evidence="26">
    <location>
        <begin position="78"/>
        <end position="98"/>
    </location>
</feature>
<evidence type="ECO:0000256" key="17">
    <source>
        <dbReference type="ARBA" id="ARBA00023004"/>
    </source>
</evidence>
<evidence type="ECO:0000256" key="4">
    <source>
        <dbReference type="ARBA" id="ARBA00009173"/>
    </source>
</evidence>
<evidence type="ECO:0000259" key="27">
    <source>
        <dbReference type="Pfam" id="PF01058"/>
    </source>
</evidence>
<comment type="subcellular location">
    <subcellularLocation>
        <location evidence="2">Plastid</location>
        <location evidence="2">Chloroplast thylakoid membrane</location>
        <topology evidence="2">Peripheral membrane protein</topology>
        <orientation evidence="2">Stromal side</orientation>
    </subcellularLocation>
</comment>
<feature type="transmembrane region" description="Helical" evidence="26">
    <location>
        <begin position="104"/>
        <end position="121"/>
    </location>
</feature>